<organism evidence="1 2">
    <name type="scientific">Polytolypa hystricis (strain UAMH7299)</name>
    <dbReference type="NCBI Taxonomy" id="1447883"/>
    <lineage>
        <taxon>Eukaryota</taxon>
        <taxon>Fungi</taxon>
        <taxon>Dikarya</taxon>
        <taxon>Ascomycota</taxon>
        <taxon>Pezizomycotina</taxon>
        <taxon>Eurotiomycetes</taxon>
        <taxon>Eurotiomycetidae</taxon>
        <taxon>Onygenales</taxon>
        <taxon>Onygenales incertae sedis</taxon>
        <taxon>Polytolypa</taxon>
    </lineage>
</organism>
<dbReference type="Proteomes" id="UP000224634">
    <property type="component" value="Unassembled WGS sequence"/>
</dbReference>
<dbReference type="AlphaFoldDB" id="A0A2B7Z040"/>
<dbReference type="STRING" id="1447883.A0A2B7Z040"/>
<accession>A0A2B7Z040</accession>
<dbReference type="EMBL" id="PDNA01000016">
    <property type="protein sequence ID" value="PGH26498.1"/>
    <property type="molecule type" value="Genomic_DNA"/>
</dbReference>
<dbReference type="OrthoDB" id="5330139at2759"/>
<protein>
    <submittedName>
        <fullName evidence="1">Uncharacterized protein</fullName>
    </submittedName>
</protein>
<name>A0A2B7Z040_POLH7</name>
<gene>
    <name evidence="1" type="ORF">AJ80_01812</name>
</gene>
<evidence type="ECO:0000313" key="2">
    <source>
        <dbReference type="Proteomes" id="UP000224634"/>
    </source>
</evidence>
<keyword evidence="2" id="KW-1185">Reference proteome</keyword>
<reference evidence="1 2" key="1">
    <citation type="submission" date="2017-10" db="EMBL/GenBank/DDBJ databases">
        <title>Comparative genomics in systemic dimorphic fungi from Ajellomycetaceae.</title>
        <authorList>
            <person name="Munoz J.F."/>
            <person name="Mcewen J.G."/>
            <person name="Clay O.K."/>
            <person name="Cuomo C.A."/>
        </authorList>
    </citation>
    <scope>NUCLEOTIDE SEQUENCE [LARGE SCALE GENOMIC DNA]</scope>
    <source>
        <strain evidence="1 2">UAMH7299</strain>
    </source>
</reference>
<sequence length="164" mass="18100">MLRCAPRSFASPYSTRRVATARYLHRVTADFLNYDAGGNPVSTNVPIIVGNPGETYVLIYPEVALHAGSLLHASTSAISVKHRCKLTFFHDSQHFGFESSSHPRLHILRNIPRQTDSNTSPATLFLTGKMHEVVLDGTPDAQFAEKASATGRDLEHVLDQLKDM</sequence>
<evidence type="ECO:0000313" key="1">
    <source>
        <dbReference type="EMBL" id="PGH26498.1"/>
    </source>
</evidence>
<proteinExistence type="predicted"/>
<comment type="caution">
    <text evidence="1">The sequence shown here is derived from an EMBL/GenBank/DDBJ whole genome shotgun (WGS) entry which is preliminary data.</text>
</comment>